<reference evidence="1" key="1">
    <citation type="submission" date="2022-01" db="EMBL/GenBank/DDBJ databases">
        <authorList>
            <person name="Criscuolo A."/>
        </authorList>
    </citation>
    <scope>NUCLEOTIDE SEQUENCE</scope>
    <source>
        <strain evidence="1">CIP111891</strain>
    </source>
</reference>
<accession>A0ABM9C4L5</accession>
<gene>
    <name evidence="1" type="ORF">PAECIP111891_02098</name>
</gene>
<protein>
    <submittedName>
        <fullName evidence="1">Uncharacterized protein</fullName>
    </submittedName>
</protein>
<comment type="caution">
    <text evidence="1">The sequence shown here is derived from an EMBL/GenBank/DDBJ whole genome shotgun (WGS) entry which is preliminary data.</text>
</comment>
<sequence>MSLRKAVIATVVGAQVIITGAIDASAHSQGGHALVRST</sequence>
<proteinExistence type="predicted"/>
<evidence type="ECO:0000313" key="1">
    <source>
        <dbReference type="EMBL" id="CAH1202266.1"/>
    </source>
</evidence>
<keyword evidence="2" id="KW-1185">Reference proteome</keyword>
<dbReference type="Proteomes" id="UP000838821">
    <property type="component" value="Unassembled WGS sequence"/>
</dbReference>
<dbReference type="EMBL" id="CAKMMW010000004">
    <property type="protein sequence ID" value="CAH1202266.1"/>
    <property type="molecule type" value="Genomic_DNA"/>
</dbReference>
<evidence type="ECO:0000313" key="2">
    <source>
        <dbReference type="Proteomes" id="UP000838821"/>
    </source>
</evidence>
<name>A0ABM9C4L5_9BACL</name>
<organism evidence="1 2">
    <name type="scientific">Paenibacillus allorhizoplanae</name>
    <dbReference type="NCBI Taxonomy" id="2905648"/>
    <lineage>
        <taxon>Bacteria</taxon>
        <taxon>Bacillati</taxon>
        <taxon>Bacillota</taxon>
        <taxon>Bacilli</taxon>
        <taxon>Bacillales</taxon>
        <taxon>Paenibacillaceae</taxon>
        <taxon>Paenibacillus</taxon>
    </lineage>
</organism>